<keyword evidence="3" id="KW-1185">Reference proteome</keyword>
<dbReference type="Proteomes" id="UP000754883">
    <property type="component" value="Unassembled WGS sequence"/>
</dbReference>
<dbReference type="EMBL" id="CABFNO020001350">
    <property type="protein sequence ID" value="CAG9982836.1"/>
    <property type="molecule type" value="Genomic_DNA"/>
</dbReference>
<accession>A0A9N9UA65</accession>
<evidence type="ECO:0000256" key="1">
    <source>
        <dbReference type="SAM" id="Phobius"/>
    </source>
</evidence>
<dbReference type="OrthoDB" id="10261408at2759"/>
<comment type="caution">
    <text evidence="2">The sequence shown here is derived from an EMBL/GenBank/DDBJ whole genome shotgun (WGS) entry which is preliminary data.</text>
</comment>
<proteinExistence type="predicted"/>
<dbReference type="AlphaFoldDB" id="A0A9N9UA65"/>
<organism evidence="2 3">
    <name type="scientific">Clonostachys byssicola</name>
    <dbReference type="NCBI Taxonomy" id="160290"/>
    <lineage>
        <taxon>Eukaryota</taxon>
        <taxon>Fungi</taxon>
        <taxon>Dikarya</taxon>
        <taxon>Ascomycota</taxon>
        <taxon>Pezizomycotina</taxon>
        <taxon>Sordariomycetes</taxon>
        <taxon>Hypocreomycetidae</taxon>
        <taxon>Hypocreales</taxon>
        <taxon>Bionectriaceae</taxon>
        <taxon>Clonostachys</taxon>
    </lineage>
</organism>
<keyword evidence="1" id="KW-0812">Transmembrane</keyword>
<keyword evidence="1" id="KW-1133">Transmembrane helix</keyword>
<evidence type="ECO:0000313" key="2">
    <source>
        <dbReference type="EMBL" id="CAG9982836.1"/>
    </source>
</evidence>
<gene>
    <name evidence="2" type="ORF">CBYS24578_00011109</name>
</gene>
<name>A0A9N9UA65_9HYPO</name>
<feature type="transmembrane region" description="Helical" evidence="1">
    <location>
        <begin position="20"/>
        <end position="39"/>
    </location>
</feature>
<reference evidence="3" key="1">
    <citation type="submission" date="2019-06" db="EMBL/GenBank/DDBJ databases">
        <authorList>
            <person name="Broberg M."/>
        </authorList>
    </citation>
    <scope>NUCLEOTIDE SEQUENCE [LARGE SCALE GENOMIC DNA]</scope>
</reference>
<sequence>MLMDLYEAGGISVQHLQSAWVAASLLSVASTFMWILYANDAEFSTEQNKSTVEGYLELIQRLLTSWESDHRLVRAWIKTIDDMHSIYRAAYLGQVPVENDENLDSSENENLDVSVEFRPQSGDGFVPLSPSGCAFRWVGPFGWEITLTIKISKR</sequence>
<protein>
    <submittedName>
        <fullName evidence="2">Uncharacterized protein</fullName>
    </submittedName>
</protein>
<reference evidence="2 3" key="2">
    <citation type="submission" date="2021-10" db="EMBL/GenBank/DDBJ databases">
        <authorList>
            <person name="Piombo E."/>
        </authorList>
    </citation>
    <scope>NUCLEOTIDE SEQUENCE [LARGE SCALE GENOMIC DNA]</scope>
</reference>
<keyword evidence="1" id="KW-0472">Membrane</keyword>
<evidence type="ECO:0000313" key="3">
    <source>
        <dbReference type="Proteomes" id="UP000754883"/>
    </source>
</evidence>